<name>A0A7I7QI69_9MYCO</name>
<evidence type="ECO:0000256" key="1">
    <source>
        <dbReference type="ARBA" id="ARBA00012513"/>
    </source>
</evidence>
<evidence type="ECO:0000256" key="6">
    <source>
        <dbReference type="ARBA" id="ARBA00022840"/>
    </source>
</evidence>
<evidence type="ECO:0000256" key="5">
    <source>
        <dbReference type="ARBA" id="ARBA00022777"/>
    </source>
</evidence>
<evidence type="ECO:0000256" key="7">
    <source>
        <dbReference type="ARBA" id="ARBA00047899"/>
    </source>
</evidence>
<dbReference type="Pfam" id="PF00069">
    <property type="entry name" value="Pkinase"/>
    <property type="match status" value="1"/>
</dbReference>
<keyword evidence="5" id="KW-0418">Kinase</keyword>
<dbReference type="GO" id="GO:0004674">
    <property type="term" value="F:protein serine/threonine kinase activity"/>
    <property type="evidence" value="ECO:0007669"/>
    <property type="project" value="UniProtKB-KW"/>
</dbReference>
<keyword evidence="6 9" id="KW-0067">ATP-binding</keyword>
<dbReference type="InterPro" id="IPR017441">
    <property type="entry name" value="Protein_kinase_ATP_BS"/>
</dbReference>
<evidence type="ECO:0000256" key="4">
    <source>
        <dbReference type="ARBA" id="ARBA00022741"/>
    </source>
</evidence>
<dbReference type="EMBL" id="AP022588">
    <property type="protein sequence ID" value="BBY25942.1"/>
    <property type="molecule type" value="Genomic_DNA"/>
</dbReference>
<evidence type="ECO:0000313" key="14">
    <source>
        <dbReference type="Proteomes" id="UP000467193"/>
    </source>
</evidence>
<sequence>MAGPDLLGGRYELRGVLGHGGMAVVHAGWDRRLNRPVAVKLLHRTLLHDADSRARFGFEATVAAALNHPNIVTVHDSGEHHGVPYLVMEQLPGTSLAEAIARGPMPVPYVRAVLADVLSGLAAAHAAGVLHRDVKPSNVLFGPVGEAKLADFGIAKSNSADITRVGQVVGTMAYLSPDRISGKPASPADDLYAVGAMGYEALTGAMAFPQQDPVLLLRAVAERDVVPLRAARPDVDPVLLGVIERAMSPDASVRFPSADAMRTALTAVRPPTRVLSSPAPPPMTGAVPPPPPPDGRRKVLAVSAVAAAVLLALLLVVVEATTSEPATSEPTPTPTTSSATSSSVVPVSTTPAVLAPPPPQGPPGPGERPGNGNERPKKPKKGEE</sequence>
<feature type="compositionally biased region" description="Low complexity" evidence="10">
    <location>
        <begin position="322"/>
        <end position="353"/>
    </location>
</feature>
<dbReference type="InterPro" id="IPR008271">
    <property type="entry name" value="Ser/Thr_kinase_AS"/>
</dbReference>
<feature type="domain" description="Protein kinase" evidence="12">
    <location>
        <begin position="11"/>
        <end position="266"/>
    </location>
</feature>
<feature type="compositionally biased region" description="Pro residues" evidence="10">
    <location>
        <begin position="354"/>
        <end position="366"/>
    </location>
</feature>
<evidence type="ECO:0000256" key="2">
    <source>
        <dbReference type="ARBA" id="ARBA00022527"/>
    </source>
</evidence>
<dbReference type="PROSITE" id="PS00108">
    <property type="entry name" value="PROTEIN_KINASE_ST"/>
    <property type="match status" value="1"/>
</dbReference>
<proteinExistence type="predicted"/>
<protein>
    <recommendedName>
        <fullName evidence="1">non-specific serine/threonine protein kinase</fullName>
        <ecNumber evidence="1">2.7.11.1</ecNumber>
    </recommendedName>
</protein>
<keyword evidence="11" id="KW-0472">Membrane</keyword>
<dbReference type="FunFam" id="3.30.200.20:FF:000035">
    <property type="entry name" value="Serine/threonine protein kinase Stk1"/>
    <property type="match status" value="1"/>
</dbReference>
<feature type="transmembrane region" description="Helical" evidence="11">
    <location>
        <begin position="299"/>
        <end position="318"/>
    </location>
</feature>
<dbReference type="CDD" id="cd14014">
    <property type="entry name" value="STKc_PknB_like"/>
    <property type="match status" value="1"/>
</dbReference>
<dbReference type="InterPro" id="IPR000719">
    <property type="entry name" value="Prot_kinase_dom"/>
</dbReference>
<dbReference type="AlphaFoldDB" id="A0A7I7QI69"/>
<dbReference type="RefSeq" id="WP_163795046.1">
    <property type="nucleotide sequence ID" value="NZ_AP022588.1"/>
</dbReference>
<dbReference type="InterPro" id="IPR011009">
    <property type="entry name" value="Kinase-like_dom_sf"/>
</dbReference>
<dbReference type="Gene3D" id="1.10.510.10">
    <property type="entry name" value="Transferase(Phosphotransferase) domain 1"/>
    <property type="match status" value="1"/>
</dbReference>
<keyword evidence="3" id="KW-0808">Transferase</keyword>
<accession>A0A7I7QI69</accession>
<dbReference type="Gene3D" id="3.30.200.20">
    <property type="entry name" value="Phosphorylase Kinase, domain 1"/>
    <property type="match status" value="1"/>
</dbReference>
<dbReference type="Proteomes" id="UP000467193">
    <property type="component" value="Chromosome"/>
</dbReference>
<reference evidence="13 14" key="1">
    <citation type="journal article" date="2019" name="Emerg. Microbes Infect.">
        <title>Comprehensive subspecies identification of 175 nontuberculous mycobacteria species based on 7547 genomic profiles.</title>
        <authorList>
            <person name="Matsumoto Y."/>
            <person name="Kinjo T."/>
            <person name="Motooka D."/>
            <person name="Nabeya D."/>
            <person name="Jung N."/>
            <person name="Uechi K."/>
            <person name="Horii T."/>
            <person name="Iida T."/>
            <person name="Fujita J."/>
            <person name="Nakamura S."/>
        </authorList>
    </citation>
    <scope>NUCLEOTIDE SEQUENCE [LARGE SCALE GENOMIC DNA]</scope>
    <source>
        <strain evidence="13 14">JCM 17899</strain>
    </source>
</reference>
<feature type="binding site" evidence="9">
    <location>
        <position position="40"/>
    </location>
    <ligand>
        <name>ATP</name>
        <dbReference type="ChEBI" id="CHEBI:30616"/>
    </ligand>
</feature>
<feature type="region of interest" description="Disordered" evidence="10">
    <location>
        <begin position="270"/>
        <end position="295"/>
    </location>
</feature>
<keyword evidence="4 9" id="KW-0547">Nucleotide-binding</keyword>
<feature type="compositionally biased region" description="Pro residues" evidence="10">
    <location>
        <begin position="278"/>
        <end position="293"/>
    </location>
</feature>
<keyword evidence="11" id="KW-1133">Transmembrane helix</keyword>
<comment type="catalytic activity">
    <reaction evidence="8">
        <text>L-seryl-[protein] + ATP = O-phospho-L-seryl-[protein] + ADP + H(+)</text>
        <dbReference type="Rhea" id="RHEA:17989"/>
        <dbReference type="Rhea" id="RHEA-COMP:9863"/>
        <dbReference type="Rhea" id="RHEA-COMP:11604"/>
        <dbReference type="ChEBI" id="CHEBI:15378"/>
        <dbReference type="ChEBI" id="CHEBI:29999"/>
        <dbReference type="ChEBI" id="CHEBI:30616"/>
        <dbReference type="ChEBI" id="CHEBI:83421"/>
        <dbReference type="ChEBI" id="CHEBI:456216"/>
        <dbReference type="EC" id="2.7.11.1"/>
    </reaction>
</comment>
<evidence type="ECO:0000256" key="10">
    <source>
        <dbReference type="SAM" id="MobiDB-lite"/>
    </source>
</evidence>
<dbReference type="PROSITE" id="PS00107">
    <property type="entry name" value="PROTEIN_KINASE_ATP"/>
    <property type="match status" value="1"/>
</dbReference>
<dbReference type="GO" id="GO:0080090">
    <property type="term" value="P:regulation of primary metabolic process"/>
    <property type="evidence" value="ECO:0007669"/>
    <property type="project" value="UniProtKB-ARBA"/>
</dbReference>
<dbReference type="PROSITE" id="PS50011">
    <property type="entry name" value="PROTEIN_KINASE_DOM"/>
    <property type="match status" value="1"/>
</dbReference>
<evidence type="ECO:0000259" key="12">
    <source>
        <dbReference type="PROSITE" id="PS50011"/>
    </source>
</evidence>
<dbReference type="PANTHER" id="PTHR43289">
    <property type="entry name" value="MITOGEN-ACTIVATED PROTEIN KINASE KINASE KINASE 20-RELATED"/>
    <property type="match status" value="1"/>
</dbReference>
<dbReference type="GO" id="GO:0005524">
    <property type="term" value="F:ATP binding"/>
    <property type="evidence" value="ECO:0007669"/>
    <property type="project" value="UniProtKB-UniRule"/>
</dbReference>
<dbReference type="SMART" id="SM00220">
    <property type="entry name" value="S_TKc"/>
    <property type="match status" value="1"/>
</dbReference>
<keyword evidence="14" id="KW-1185">Reference proteome</keyword>
<evidence type="ECO:0000256" key="9">
    <source>
        <dbReference type="PROSITE-ProRule" id="PRU10141"/>
    </source>
</evidence>
<evidence type="ECO:0000256" key="8">
    <source>
        <dbReference type="ARBA" id="ARBA00048679"/>
    </source>
</evidence>
<evidence type="ECO:0000256" key="3">
    <source>
        <dbReference type="ARBA" id="ARBA00022679"/>
    </source>
</evidence>
<dbReference type="SUPFAM" id="SSF56112">
    <property type="entry name" value="Protein kinase-like (PK-like)"/>
    <property type="match status" value="1"/>
</dbReference>
<dbReference type="PANTHER" id="PTHR43289:SF34">
    <property type="entry name" value="SERINE_THREONINE-PROTEIN KINASE YBDM-RELATED"/>
    <property type="match status" value="1"/>
</dbReference>
<evidence type="ECO:0000256" key="11">
    <source>
        <dbReference type="SAM" id="Phobius"/>
    </source>
</evidence>
<organism evidence="13 14">
    <name type="scientific">Mycolicibacterium sediminis</name>
    <dbReference type="NCBI Taxonomy" id="1286180"/>
    <lineage>
        <taxon>Bacteria</taxon>
        <taxon>Bacillati</taxon>
        <taxon>Actinomycetota</taxon>
        <taxon>Actinomycetes</taxon>
        <taxon>Mycobacteriales</taxon>
        <taxon>Mycobacteriaceae</taxon>
        <taxon>Mycolicibacterium</taxon>
    </lineage>
</organism>
<keyword evidence="2" id="KW-0723">Serine/threonine-protein kinase</keyword>
<dbReference type="KEGG" id="msei:MSEDJ_00380"/>
<feature type="region of interest" description="Disordered" evidence="10">
    <location>
        <begin position="322"/>
        <end position="384"/>
    </location>
</feature>
<dbReference type="EC" id="2.7.11.1" evidence="1"/>
<comment type="catalytic activity">
    <reaction evidence="7">
        <text>L-threonyl-[protein] + ATP = O-phospho-L-threonyl-[protein] + ADP + H(+)</text>
        <dbReference type="Rhea" id="RHEA:46608"/>
        <dbReference type="Rhea" id="RHEA-COMP:11060"/>
        <dbReference type="Rhea" id="RHEA-COMP:11605"/>
        <dbReference type="ChEBI" id="CHEBI:15378"/>
        <dbReference type="ChEBI" id="CHEBI:30013"/>
        <dbReference type="ChEBI" id="CHEBI:30616"/>
        <dbReference type="ChEBI" id="CHEBI:61977"/>
        <dbReference type="ChEBI" id="CHEBI:456216"/>
        <dbReference type="EC" id="2.7.11.1"/>
    </reaction>
</comment>
<gene>
    <name evidence="13" type="ORF">MSEDJ_00380</name>
</gene>
<keyword evidence="11" id="KW-0812">Transmembrane</keyword>
<evidence type="ECO:0000313" key="13">
    <source>
        <dbReference type="EMBL" id="BBY25942.1"/>
    </source>
</evidence>